<dbReference type="OrthoDB" id="9768004at2"/>
<organism evidence="2 3">
    <name type="scientific">Microbacterium mitrae</name>
    <dbReference type="NCBI Taxonomy" id="664640"/>
    <lineage>
        <taxon>Bacteria</taxon>
        <taxon>Bacillati</taxon>
        <taxon>Actinomycetota</taxon>
        <taxon>Actinomycetes</taxon>
        <taxon>Micrococcales</taxon>
        <taxon>Microbacteriaceae</taxon>
        <taxon>Microbacterium</taxon>
    </lineage>
</organism>
<evidence type="ECO:0000259" key="1">
    <source>
        <dbReference type="Pfam" id="PF03781"/>
    </source>
</evidence>
<dbReference type="PANTHER" id="PTHR23150">
    <property type="entry name" value="SULFATASE MODIFYING FACTOR 1, 2"/>
    <property type="match status" value="1"/>
</dbReference>
<gene>
    <name evidence="2" type="ORF">FVP60_08565</name>
</gene>
<dbReference type="InterPro" id="IPR042095">
    <property type="entry name" value="SUMF_sf"/>
</dbReference>
<dbReference type="InterPro" id="IPR016187">
    <property type="entry name" value="CTDL_fold"/>
</dbReference>
<sequence length="222" mass="24322">MVRIAAGRFHMGDTRYYRDESPVHERSVDSFWLDRTPVTNRQFVSFVDETGYVTVAERALDPAEFPESTPDMLQPGSLVFRRTAGPVNLQDWRQWWEWTTGASWRAPEGPGSDLSDRWDHPVVQVSFDDAQAYAAWAGERLPTEGLGAFGGGTAPAGSYPGGRTTLANVGGDGESRRVLKGGSFLSSPDYCLRFRPAARSPHSHDTGASHIGFRCAMDAGAP</sequence>
<comment type="caution">
    <text evidence="2">The sequence shown here is derived from an EMBL/GenBank/DDBJ whole genome shotgun (WGS) entry which is preliminary data.</text>
</comment>
<accession>A0A5C8HMQ8</accession>
<feature type="domain" description="Sulfatase-modifying factor enzyme-like" evidence="1">
    <location>
        <begin position="1"/>
        <end position="144"/>
    </location>
</feature>
<evidence type="ECO:0000313" key="3">
    <source>
        <dbReference type="Proteomes" id="UP000321196"/>
    </source>
</evidence>
<protein>
    <submittedName>
        <fullName evidence="2">Formylglycine-generating enzyme family protein</fullName>
    </submittedName>
</protein>
<dbReference type="Proteomes" id="UP000321196">
    <property type="component" value="Unassembled WGS sequence"/>
</dbReference>
<dbReference type="InterPro" id="IPR051043">
    <property type="entry name" value="Sulfatase_Mod_Factor_Kinase"/>
</dbReference>
<keyword evidence="3" id="KW-1185">Reference proteome</keyword>
<feature type="domain" description="Sulfatase-modifying factor enzyme-like" evidence="1">
    <location>
        <begin position="172"/>
        <end position="216"/>
    </location>
</feature>
<dbReference type="GO" id="GO:0120147">
    <property type="term" value="F:formylglycine-generating oxidase activity"/>
    <property type="evidence" value="ECO:0007669"/>
    <property type="project" value="TreeGrafter"/>
</dbReference>
<dbReference type="PANTHER" id="PTHR23150:SF19">
    <property type="entry name" value="FORMYLGLYCINE-GENERATING ENZYME"/>
    <property type="match status" value="1"/>
</dbReference>
<reference evidence="2 3" key="1">
    <citation type="submission" date="2019-08" db="EMBL/GenBank/DDBJ databases">
        <authorList>
            <person name="Dong K."/>
        </authorList>
    </citation>
    <scope>NUCLEOTIDE SEQUENCE [LARGE SCALE GENOMIC DNA]</scope>
    <source>
        <strain evidence="2 3">M4-8</strain>
    </source>
</reference>
<dbReference type="AlphaFoldDB" id="A0A5C8HMQ8"/>
<dbReference type="SUPFAM" id="SSF56436">
    <property type="entry name" value="C-type lectin-like"/>
    <property type="match status" value="1"/>
</dbReference>
<name>A0A5C8HMQ8_9MICO</name>
<dbReference type="Gene3D" id="3.90.1580.10">
    <property type="entry name" value="paralog of FGE (formylglycine-generating enzyme)"/>
    <property type="match status" value="2"/>
</dbReference>
<proteinExistence type="predicted"/>
<evidence type="ECO:0000313" key="2">
    <source>
        <dbReference type="EMBL" id="TXK04882.1"/>
    </source>
</evidence>
<dbReference type="Pfam" id="PF03781">
    <property type="entry name" value="FGE-sulfatase"/>
    <property type="match status" value="2"/>
</dbReference>
<dbReference type="EMBL" id="VRSW01000002">
    <property type="protein sequence ID" value="TXK04882.1"/>
    <property type="molecule type" value="Genomic_DNA"/>
</dbReference>
<dbReference type="InterPro" id="IPR005532">
    <property type="entry name" value="SUMF_dom"/>
</dbReference>